<feature type="domain" description="HIT" evidence="2">
    <location>
        <begin position="54"/>
        <end position="98"/>
    </location>
</feature>
<keyword evidence="1" id="KW-0472">Membrane</keyword>
<evidence type="ECO:0000256" key="1">
    <source>
        <dbReference type="SAM" id="Phobius"/>
    </source>
</evidence>
<dbReference type="PANTHER" id="PTHR23089">
    <property type="entry name" value="HISTIDINE TRIAD HIT PROTEIN"/>
    <property type="match status" value="1"/>
</dbReference>
<feature type="transmembrane region" description="Helical" evidence="1">
    <location>
        <begin position="23"/>
        <end position="44"/>
    </location>
</feature>
<dbReference type="Proteomes" id="UP001153076">
    <property type="component" value="Unassembled WGS sequence"/>
</dbReference>
<evidence type="ECO:0000313" key="4">
    <source>
        <dbReference type="Proteomes" id="UP001153076"/>
    </source>
</evidence>
<dbReference type="PRINTS" id="PR00332">
    <property type="entry name" value="HISTRIAD"/>
</dbReference>
<name>A0A9Q1JU43_9CARY</name>
<comment type="caution">
    <text evidence="3">The sequence shown here is derived from an EMBL/GenBank/DDBJ whole genome shotgun (WGS) entry which is preliminary data.</text>
</comment>
<dbReference type="EMBL" id="JAKOGI010000736">
    <property type="protein sequence ID" value="KAJ8430960.1"/>
    <property type="molecule type" value="Genomic_DNA"/>
</dbReference>
<protein>
    <recommendedName>
        <fullName evidence="2">HIT domain-containing protein</fullName>
    </recommendedName>
</protein>
<proteinExistence type="predicted"/>
<keyword evidence="1" id="KW-0812">Transmembrane</keyword>
<dbReference type="SUPFAM" id="SSF54197">
    <property type="entry name" value="HIT-like"/>
    <property type="match status" value="1"/>
</dbReference>
<accession>A0A9Q1JU43</accession>
<dbReference type="OrthoDB" id="672793at2759"/>
<organism evidence="3 4">
    <name type="scientific">Carnegiea gigantea</name>
    <dbReference type="NCBI Taxonomy" id="171969"/>
    <lineage>
        <taxon>Eukaryota</taxon>
        <taxon>Viridiplantae</taxon>
        <taxon>Streptophyta</taxon>
        <taxon>Embryophyta</taxon>
        <taxon>Tracheophyta</taxon>
        <taxon>Spermatophyta</taxon>
        <taxon>Magnoliopsida</taxon>
        <taxon>eudicotyledons</taxon>
        <taxon>Gunneridae</taxon>
        <taxon>Pentapetalae</taxon>
        <taxon>Caryophyllales</taxon>
        <taxon>Cactineae</taxon>
        <taxon>Cactaceae</taxon>
        <taxon>Cactoideae</taxon>
        <taxon>Echinocereeae</taxon>
        <taxon>Carnegiea</taxon>
    </lineage>
</organism>
<reference evidence="3" key="1">
    <citation type="submission" date="2022-04" db="EMBL/GenBank/DDBJ databases">
        <title>Carnegiea gigantea Genome sequencing and assembly v2.</title>
        <authorList>
            <person name="Copetti D."/>
            <person name="Sanderson M.J."/>
            <person name="Burquez A."/>
            <person name="Wojciechowski M.F."/>
        </authorList>
    </citation>
    <scope>NUCLEOTIDE SEQUENCE</scope>
    <source>
        <strain evidence="3">SGP5-SGP5p</strain>
        <tissue evidence="3">Aerial part</tissue>
    </source>
</reference>
<gene>
    <name evidence="3" type="ORF">Cgig2_003544</name>
</gene>
<dbReference type="AlphaFoldDB" id="A0A9Q1JU43"/>
<dbReference type="InterPro" id="IPR036265">
    <property type="entry name" value="HIT-like_sf"/>
</dbReference>
<dbReference type="Pfam" id="PF01230">
    <property type="entry name" value="HIT"/>
    <property type="match status" value="1"/>
</dbReference>
<keyword evidence="4" id="KW-1185">Reference proteome</keyword>
<dbReference type="GO" id="GO:0047627">
    <property type="term" value="F:adenylylsulfatase activity"/>
    <property type="evidence" value="ECO:0007669"/>
    <property type="project" value="UniProtKB-ARBA"/>
</dbReference>
<dbReference type="Gene3D" id="3.30.428.10">
    <property type="entry name" value="HIT-like"/>
    <property type="match status" value="1"/>
</dbReference>
<evidence type="ECO:0000313" key="3">
    <source>
        <dbReference type="EMBL" id="KAJ8430960.1"/>
    </source>
</evidence>
<keyword evidence="1" id="KW-1133">Transmembrane helix</keyword>
<sequence length="152" mass="17136">MASEEETALAAAAIPTPADSPTIVVLFLVCFPKFDLSIAIVYAVSYRFDKIINKDIPADVVYEDNKVLAFRDINPQAPTHIIIIPKVKDSLTGLSKVSRPFQLLHSPPLSKCKSPAREEKEVRDPLRPIFLTYLIKEFQPRFVCHLGWPFDN</sequence>
<dbReference type="InterPro" id="IPR011146">
    <property type="entry name" value="HIT-like"/>
</dbReference>
<dbReference type="InterPro" id="IPR001310">
    <property type="entry name" value="Histidine_triad_HIT"/>
</dbReference>
<evidence type="ECO:0000259" key="2">
    <source>
        <dbReference type="Pfam" id="PF01230"/>
    </source>
</evidence>